<comment type="caution">
    <text evidence="2">The sequence shown here is derived from an EMBL/GenBank/DDBJ whole genome shotgun (WGS) entry which is preliminary data.</text>
</comment>
<keyword evidence="3" id="KW-1185">Reference proteome</keyword>
<accession>A0ABQ9W3X5</accession>
<gene>
    <name evidence="2" type="ORF">P7K49_006119</name>
</gene>
<dbReference type="EMBL" id="JASSZA010000003">
    <property type="protein sequence ID" value="KAK2115493.1"/>
    <property type="molecule type" value="Genomic_DNA"/>
</dbReference>
<protein>
    <submittedName>
        <fullName evidence="2">Uncharacterized protein</fullName>
    </submittedName>
</protein>
<proteinExistence type="predicted"/>
<evidence type="ECO:0000313" key="3">
    <source>
        <dbReference type="Proteomes" id="UP001266305"/>
    </source>
</evidence>
<feature type="region of interest" description="Disordered" evidence="1">
    <location>
        <begin position="1"/>
        <end position="55"/>
    </location>
</feature>
<name>A0ABQ9W3X5_SAGOE</name>
<reference evidence="2 3" key="1">
    <citation type="submission" date="2023-05" db="EMBL/GenBank/DDBJ databases">
        <title>B98-5 Cell Line De Novo Hybrid Assembly: An Optical Mapping Approach.</title>
        <authorList>
            <person name="Kananen K."/>
            <person name="Auerbach J.A."/>
            <person name="Kautto E."/>
            <person name="Blachly J.S."/>
        </authorList>
    </citation>
    <scope>NUCLEOTIDE SEQUENCE [LARGE SCALE GENOMIC DNA]</scope>
    <source>
        <strain evidence="2">B95-8</strain>
        <tissue evidence="2">Cell line</tissue>
    </source>
</reference>
<evidence type="ECO:0000256" key="1">
    <source>
        <dbReference type="SAM" id="MobiDB-lite"/>
    </source>
</evidence>
<organism evidence="2 3">
    <name type="scientific">Saguinus oedipus</name>
    <name type="common">Cotton-top tamarin</name>
    <name type="synonym">Oedipomidas oedipus</name>
    <dbReference type="NCBI Taxonomy" id="9490"/>
    <lineage>
        <taxon>Eukaryota</taxon>
        <taxon>Metazoa</taxon>
        <taxon>Chordata</taxon>
        <taxon>Craniata</taxon>
        <taxon>Vertebrata</taxon>
        <taxon>Euteleostomi</taxon>
        <taxon>Mammalia</taxon>
        <taxon>Eutheria</taxon>
        <taxon>Euarchontoglires</taxon>
        <taxon>Primates</taxon>
        <taxon>Haplorrhini</taxon>
        <taxon>Platyrrhini</taxon>
        <taxon>Cebidae</taxon>
        <taxon>Callitrichinae</taxon>
        <taxon>Saguinus</taxon>
    </lineage>
</organism>
<dbReference type="Proteomes" id="UP001266305">
    <property type="component" value="Unassembled WGS sequence"/>
</dbReference>
<evidence type="ECO:0000313" key="2">
    <source>
        <dbReference type="EMBL" id="KAK2115493.1"/>
    </source>
</evidence>
<sequence length="70" mass="7936">MDASGARQQLRRRFPLLPDAEAQLDRKGAPQAALRFSEARRRKTTGLSQPRPSLEGPSFGFANRLRFRIL</sequence>